<reference evidence="15" key="1">
    <citation type="submission" date="2022-06" db="EMBL/GenBank/DDBJ databases">
        <title>Genome Sequence of Candolleomyces eurysporus.</title>
        <authorList>
            <person name="Buettner E."/>
        </authorList>
    </citation>
    <scope>NUCLEOTIDE SEQUENCE</scope>
    <source>
        <strain evidence="15">VTCC 930004</strain>
    </source>
</reference>
<dbReference type="InterPro" id="IPR002403">
    <property type="entry name" value="Cyt_P450_E_grp-IV"/>
</dbReference>
<dbReference type="GO" id="GO:0020037">
    <property type="term" value="F:heme binding"/>
    <property type="evidence" value="ECO:0007669"/>
    <property type="project" value="InterPro"/>
</dbReference>
<keyword evidence="9 14" id="KW-0560">Oxidoreductase</keyword>
<dbReference type="GO" id="GO:0005506">
    <property type="term" value="F:iron ion binding"/>
    <property type="evidence" value="ECO:0007669"/>
    <property type="project" value="InterPro"/>
</dbReference>
<keyword evidence="8" id="KW-1133">Transmembrane helix</keyword>
<evidence type="ECO:0000256" key="12">
    <source>
        <dbReference type="ARBA" id="ARBA00023136"/>
    </source>
</evidence>
<dbReference type="Pfam" id="PF00067">
    <property type="entry name" value="p450"/>
    <property type="match status" value="1"/>
</dbReference>
<protein>
    <recommendedName>
        <fullName evidence="17">Cytochrome P450</fullName>
    </recommendedName>
</protein>
<dbReference type="PRINTS" id="PR00385">
    <property type="entry name" value="P450"/>
</dbReference>
<evidence type="ECO:0000256" key="5">
    <source>
        <dbReference type="ARBA" id="ARBA00022617"/>
    </source>
</evidence>
<evidence type="ECO:0000256" key="3">
    <source>
        <dbReference type="ARBA" id="ARBA00004721"/>
    </source>
</evidence>
<dbReference type="EMBL" id="JANBPK010000811">
    <property type="protein sequence ID" value="KAJ2931075.1"/>
    <property type="molecule type" value="Genomic_DNA"/>
</dbReference>
<dbReference type="InterPro" id="IPR001128">
    <property type="entry name" value="Cyt_P450"/>
</dbReference>
<dbReference type="PANTHER" id="PTHR24305">
    <property type="entry name" value="CYTOCHROME P450"/>
    <property type="match status" value="1"/>
</dbReference>
<keyword evidence="12" id="KW-0472">Membrane</keyword>
<comment type="cofactor">
    <cofactor evidence="1 13">
        <name>heme</name>
        <dbReference type="ChEBI" id="CHEBI:30413"/>
    </cofactor>
</comment>
<dbReference type="Proteomes" id="UP001140091">
    <property type="component" value="Unassembled WGS sequence"/>
</dbReference>
<sequence>MVRRCGSNVRLTLTVISDPLRIPGNIIDLFADTTARLGARWQAEYGTVIKLHPQIGTSDAILVTDPAALRYIFQGDTAERFIRAPEWYAMADLLAGECIGSVEGDVHKRHRKGIRPAFGVPETRALLPVFNAIAVKLCEKWENVLALETGDSTVLNISDWISKASLDTFGEVAFDYQFGGLDGHPTELAAAMPTVLLETFGFMSVSQAVVVSLLQYIPMSFIRWVLNDSPTHALDHVRNTNTVSTRIILELINDRRTMGAGGKKDIMSSILKAGLNEDPSSRLTDHEIVSELRLTWALWELCKFPDIQTALRKEIRDAREQKGGKDFTYQELQAMPLLNAVIKETLRFAPVIQNMFRENLQDDVLPLAQPITLKSGKVVNKLPIPKGTKIYVSVGGYNMNPGVWGDDAHIFNPQRWMNQDTDSTNALGMYANVMTFSAGAKGCIGWRFAVMQLQNLLSTLIERFEFSLPEKGPKIIRANCMATQPMIEGEYEKGPQLPLVVRRAA</sequence>
<comment type="subcellular location">
    <subcellularLocation>
        <location evidence="2">Membrane</location>
    </subcellularLocation>
</comment>
<keyword evidence="11 14" id="KW-0503">Monooxygenase</keyword>
<evidence type="ECO:0000256" key="8">
    <source>
        <dbReference type="ARBA" id="ARBA00022989"/>
    </source>
</evidence>
<dbReference type="PRINTS" id="PR00465">
    <property type="entry name" value="EP450IV"/>
</dbReference>
<evidence type="ECO:0000256" key="10">
    <source>
        <dbReference type="ARBA" id="ARBA00023004"/>
    </source>
</evidence>
<keyword evidence="7 13" id="KW-0479">Metal-binding</keyword>
<comment type="pathway">
    <text evidence="3">Secondary metabolite biosynthesis; terpenoid biosynthesis.</text>
</comment>
<dbReference type="OrthoDB" id="1470350at2759"/>
<dbReference type="GO" id="GO:0016020">
    <property type="term" value="C:membrane"/>
    <property type="evidence" value="ECO:0007669"/>
    <property type="project" value="UniProtKB-SubCell"/>
</dbReference>
<dbReference type="InterPro" id="IPR036396">
    <property type="entry name" value="Cyt_P450_sf"/>
</dbReference>
<evidence type="ECO:0008006" key="17">
    <source>
        <dbReference type="Google" id="ProtNLM"/>
    </source>
</evidence>
<keyword evidence="16" id="KW-1185">Reference proteome</keyword>
<dbReference type="InterPro" id="IPR017972">
    <property type="entry name" value="Cyt_P450_CS"/>
</dbReference>
<proteinExistence type="inferred from homology"/>
<dbReference type="Gene3D" id="1.10.630.10">
    <property type="entry name" value="Cytochrome P450"/>
    <property type="match status" value="1"/>
</dbReference>
<evidence type="ECO:0000256" key="11">
    <source>
        <dbReference type="ARBA" id="ARBA00023033"/>
    </source>
</evidence>
<dbReference type="SUPFAM" id="SSF48264">
    <property type="entry name" value="Cytochrome P450"/>
    <property type="match status" value="1"/>
</dbReference>
<dbReference type="PANTHER" id="PTHR24305:SF166">
    <property type="entry name" value="CYTOCHROME P450 12A4, MITOCHONDRIAL-RELATED"/>
    <property type="match status" value="1"/>
</dbReference>
<evidence type="ECO:0000256" key="14">
    <source>
        <dbReference type="RuleBase" id="RU000461"/>
    </source>
</evidence>
<feature type="non-terminal residue" evidence="15">
    <location>
        <position position="1"/>
    </location>
</feature>
<organism evidence="15 16">
    <name type="scientific">Candolleomyces eurysporus</name>
    <dbReference type="NCBI Taxonomy" id="2828524"/>
    <lineage>
        <taxon>Eukaryota</taxon>
        <taxon>Fungi</taxon>
        <taxon>Dikarya</taxon>
        <taxon>Basidiomycota</taxon>
        <taxon>Agaricomycotina</taxon>
        <taxon>Agaricomycetes</taxon>
        <taxon>Agaricomycetidae</taxon>
        <taxon>Agaricales</taxon>
        <taxon>Agaricineae</taxon>
        <taxon>Psathyrellaceae</taxon>
        <taxon>Candolleomyces</taxon>
    </lineage>
</organism>
<evidence type="ECO:0000313" key="15">
    <source>
        <dbReference type="EMBL" id="KAJ2931075.1"/>
    </source>
</evidence>
<keyword evidence="6" id="KW-0812">Transmembrane</keyword>
<evidence type="ECO:0000256" key="4">
    <source>
        <dbReference type="ARBA" id="ARBA00010617"/>
    </source>
</evidence>
<gene>
    <name evidence="15" type="ORF">H1R20_g5980</name>
</gene>
<dbReference type="InterPro" id="IPR050121">
    <property type="entry name" value="Cytochrome_P450_monoxygenase"/>
</dbReference>
<keyword evidence="5 13" id="KW-0349">Heme</keyword>
<evidence type="ECO:0000256" key="6">
    <source>
        <dbReference type="ARBA" id="ARBA00022692"/>
    </source>
</evidence>
<dbReference type="AlphaFoldDB" id="A0A9W8JHR5"/>
<evidence type="ECO:0000256" key="9">
    <source>
        <dbReference type="ARBA" id="ARBA00023002"/>
    </source>
</evidence>
<comment type="similarity">
    <text evidence="4 14">Belongs to the cytochrome P450 family.</text>
</comment>
<accession>A0A9W8JHR5</accession>
<comment type="caution">
    <text evidence="15">The sequence shown here is derived from an EMBL/GenBank/DDBJ whole genome shotgun (WGS) entry which is preliminary data.</text>
</comment>
<dbReference type="GO" id="GO:0016705">
    <property type="term" value="F:oxidoreductase activity, acting on paired donors, with incorporation or reduction of molecular oxygen"/>
    <property type="evidence" value="ECO:0007669"/>
    <property type="project" value="InterPro"/>
</dbReference>
<dbReference type="PROSITE" id="PS00086">
    <property type="entry name" value="CYTOCHROME_P450"/>
    <property type="match status" value="1"/>
</dbReference>
<dbReference type="GO" id="GO:0004497">
    <property type="term" value="F:monooxygenase activity"/>
    <property type="evidence" value="ECO:0007669"/>
    <property type="project" value="UniProtKB-KW"/>
</dbReference>
<evidence type="ECO:0000256" key="13">
    <source>
        <dbReference type="PIRSR" id="PIRSR602403-1"/>
    </source>
</evidence>
<evidence type="ECO:0000313" key="16">
    <source>
        <dbReference type="Proteomes" id="UP001140091"/>
    </source>
</evidence>
<evidence type="ECO:0000256" key="1">
    <source>
        <dbReference type="ARBA" id="ARBA00001971"/>
    </source>
</evidence>
<keyword evidence="10 13" id="KW-0408">Iron</keyword>
<evidence type="ECO:0000256" key="2">
    <source>
        <dbReference type="ARBA" id="ARBA00004370"/>
    </source>
</evidence>
<feature type="binding site" description="axial binding residue" evidence="13">
    <location>
        <position position="443"/>
    </location>
    <ligand>
        <name>heme</name>
        <dbReference type="ChEBI" id="CHEBI:30413"/>
    </ligand>
    <ligandPart>
        <name>Fe</name>
        <dbReference type="ChEBI" id="CHEBI:18248"/>
    </ligandPart>
</feature>
<name>A0A9W8JHR5_9AGAR</name>
<evidence type="ECO:0000256" key="7">
    <source>
        <dbReference type="ARBA" id="ARBA00022723"/>
    </source>
</evidence>